<keyword evidence="10" id="KW-0206">Cytoskeleton</keyword>
<protein>
    <recommendedName>
        <fullName evidence="14">Intraflagellar transport protein 81 homolog</fullName>
    </recommendedName>
    <alternativeName>
        <fullName evidence="15">Carnitine deficiency-associated protein expressed in ventricle 1</fullName>
    </alternativeName>
</protein>
<keyword evidence="5" id="KW-0970">Cilium biogenesis/degradation</keyword>
<keyword evidence="3" id="KW-0597">Phosphoprotein</keyword>
<feature type="coiled-coil region" evidence="16">
    <location>
        <begin position="598"/>
        <end position="625"/>
    </location>
</feature>
<evidence type="ECO:0000256" key="6">
    <source>
        <dbReference type="ARBA" id="ARBA00022871"/>
    </source>
</evidence>
<dbReference type="PANTHER" id="PTHR15614">
    <property type="entry name" value="INTRAFLAGELLAR TRANSPORT PROTEIN 81 HOMOLOG"/>
    <property type="match status" value="1"/>
</dbReference>
<evidence type="ECO:0000256" key="17">
    <source>
        <dbReference type="SAM" id="MobiDB-lite"/>
    </source>
</evidence>
<sequence length="681" mass="78974">MTEEAKRIVELLNKEPFKKNYNLISFHSLGSEQLLQLLNDVFGEIDPDQNGDIRDEAPEMRAQRTLTCIKNLKYVPPASTDVSSFRQGIVLGEKPVIHPILSYLLTNLAALKTRAYLAKYLVKLQVPDELLHDASDGQMQEAWTKYLELQSHFQDIHKELKELKTQSHGTSEIKHDIKTMEEEKENLTRKVERARKKAEGTPEMAEALQVAQRMRKEKERGEDLQRKIQQQRRLMQSAEQRLQRMKQQVNEMKQTGSDAAPETLVARMEEENKLNRYLVEEKIPKEIEMKRKTITDLRHVAMEPVTQRDLTTIENDINDTTAQINRLVEKRLVKGNPAKDKLAMFRQQASILSHKKEAIAETVQQKREEAAAIERELSDKRVKLQELGGEVLKGDEYKKYVAKLRIKSNQYKRDRAELAELRSEHGVLSRTEAILQKIHGHSEGQLTAAESRKGVTGFRETQDELEKVSAMKSELDDMKHRTLDDMSDVVQKLHTVISEKKAMLAPIIKELRPMRQQCQEIAQEHEERKTQYDSISAGLESNRAQLEHSVAALRKEVAEYDGRYFMNQSLAKIAQAQLDRANQEMKMYTSGDKKKSFREIYNRKIQEQENLTKTLREQQKNVRENHETDAKQMTMWSDLDTLLQCKLRLLQQRRNDVSRQKSSHSSALSMSREGSQDRMVL</sequence>
<keyword evidence="2" id="KW-0963">Cytoplasm</keyword>
<evidence type="ECO:0000256" key="10">
    <source>
        <dbReference type="ARBA" id="ARBA00023212"/>
    </source>
</evidence>
<evidence type="ECO:0000256" key="12">
    <source>
        <dbReference type="ARBA" id="ARBA00043983"/>
    </source>
</evidence>
<proteinExistence type="evidence at transcript level"/>
<evidence type="ECO:0000256" key="5">
    <source>
        <dbReference type="ARBA" id="ARBA00022794"/>
    </source>
</evidence>
<evidence type="ECO:0000313" key="19">
    <source>
        <dbReference type="EMBL" id="CAB3255413.1"/>
    </source>
</evidence>
<evidence type="ECO:0000256" key="15">
    <source>
        <dbReference type="ARBA" id="ARBA00079903"/>
    </source>
</evidence>
<dbReference type="PANTHER" id="PTHR15614:SF2">
    <property type="entry name" value="INTRAFLAGELLAR TRANSPORT PROTEIN 81 HOMOLOG"/>
    <property type="match status" value="1"/>
</dbReference>
<dbReference type="GO" id="GO:0030992">
    <property type="term" value="C:intraciliary transport particle B"/>
    <property type="evidence" value="ECO:0007669"/>
    <property type="project" value="InterPro"/>
</dbReference>
<keyword evidence="19" id="KW-0282">Flagellum</keyword>
<dbReference type="Gene3D" id="1.10.418.70">
    <property type="entry name" value="Intraflagellar transport protein 81, N-terminal domain"/>
    <property type="match status" value="1"/>
</dbReference>
<comment type="subcellular location">
    <subcellularLocation>
        <location evidence="1">Cytoplasm</location>
        <location evidence="1">Cytoskeleton</location>
        <location evidence="1">Cilium basal body</location>
    </subcellularLocation>
</comment>
<evidence type="ECO:0000256" key="4">
    <source>
        <dbReference type="ARBA" id="ARBA00022782"/>
    </source>
</evidence>
<evidence type="ECO:0000256" key="7">
    <source>
        <dbReference type="ARBA" id="ARBA00022990"/>
    </source>
</evidence>
<feature type="region of interest" description="Disordered" evidence="17">
    <location>
        <begin position="653"/>
        <end position="681"/>
    </location>
</feature>
<keyword evidence="8 16" id="KW-0175">Coiled coil</keyword>
<evidence type="ECO:0000259" key="18">
    <source>
        <dbReference type="Pfam" id="PF18383"/>
    </source>
</evidence>
<evidence type="ECO:0000256" key="14">
    <source>
        <dbReference type="ARBA" id="ARBA00073058"/>
    </source>
</evidence>
<dbReference type="GO" id="GO:0042073">
    <property type="term" value="P:intraciliary transport"/>
    <property type="evidence" value="ECO:0007669"/>
    <property type="project" value="InterPro"/>
</dbReference>
<dbReference type="GO" id="GO:0007283">
    <property type="term" value="P:spermatogenesis"/>
    <property type="evidence" value="ECO:0007669"/>
    <property type="project" value="UniProtKB-KW"/>
</dbReference>
<feature type="coiled-coil region" evidence="16">
    <location>
        <begin position="356"/>
        <end position="424"/>
    </location>
</feature>
<evidence type="ECO:0000256" key="16">
    <source>
        <dbReference type="SAM" id="Coils"/>
    </source>
</evidence>
<evidence type="ECO:0000256" key="1">
    <source>
        <dbReference type="ARBA" id="ARBA00004120"/>
    </source>
</evidence>
<dbReference type="InterPro" id="IPR043016">
    <property type="entry name" value="IFT81_N_sf"/>
</dbReference>
<keyword evidence="6" id="KW-0744">Spermatogenesis</keyword>
<dbReference type="InterPro" id="IPR041146">
    <property type="entry name" value="IFT81_CH"/>
</dbReference>
<dbReference type="GO" id="GO:0015631">
    <property type="term" value="F:tubulin binding"/>
    <property type="evidence" value="ECO:0007669"/>
    <property type="project" value="InterPro"/>
</dbReference>
<dbReference type="AlphaFoldDB" id="A0A6F9DFX1"/>
<dbReference type="GO" id="GO:0030154">
    <property type="term" value="P:cell differentiation"/>
    <property type="evidence" value="ECO:0007669"/>
    <property type="project" value="UniProtKB-KW"/>
</dbReference>
<evidence type="ECO:0000256" key="8">
    <source>
        <dbReference type="ARBA" id="ARBA00023054"/>
    </source>
</evidence>
<evidence type="ECO:0000256" key="11">
    <source>
        <dbReference type="ARBA" id="ARBA00023273"/>
    </source>
</evidence>
<evidence type="ECO:0000256" key="13">
    <source>
        <dbReference type="ARBA" id="ARBA00055755"/>
    </source>
</evidence>
<keyword evidence="9" id="KW-0969">Cilium</keyword>
<gene>
    <name evidence="19" type="primary">Ift81</name>
</gene>
<comment type="function">
    <text evidence="13">Component of the intraflagellar transport (IFT) complex B: together with IFT74, forms a tubulin-binding module that specifically mediates transport of tubulin within the cilium. Binds tubulin via its CH (calponin-homology)-like region. Required for ciliogenesis. Required for proper regulation of SHH signaling. Plays an important role during spermatogenesis by modulating the assembly and elongation of the sperm flagella.</text>
</comment>
<keyword evidence="4" id="KW-0221">Differentiation</keyword>
<dbReference type="GO" id="GO:0060271">
    <property type="term" value="P:cilium assembly"/>
    <property type="evidence" value="ECO:0007669"/>
    <property type="project" value="InterPro"/>
</dbReference>
<feature type="coiled-coil region" evidence="16">
    <location>
        <begin position="146"/>
        <end position="255"/>
    </location>
</feature>
<feature type="domain" description="IFT81 calponin homology" evidence="18">
    <location>
        <begin position="3"/>
        <end position="124"/>
    </location>
</feature>
<comment type="similarity">
    <text evidence="12">Belongs to the IFT81 family.</text>
</comment>
<dbReference type="GO" id="GO:0036064">
    <property type="term" value="C:ciliary basal body"/>
    <property type="evidence" value="ECO:0007669"/>
    <property type="project" value="TreeGrafter"/>
</dbReference>
<evidence type="ECO:0000256" key="9">
    <source>
        <dbReference type="ARBA" id="ARBA00023069"/>
    </source>
</evidence>
<keyword evidence="7" id="KW-0007">Acetylation</keyword>
<dbReference type="EMBL" id="LR785943">
    <property type="protein sequence ID" value="CAB3255413.1"/>
    <property type="molecule type" value="mRNA"/>
</dbReference>
<evidence type="ECO:0000256" key="3">
    <source>
        <dbReference type="ARBA" id="ARBA00022553"/>
    </source>
</evidence>
<dbReference type="InterPro" id="IPR029600">
    <property type="entry name" value="IFT81"/>
</dbReference>
<name>A0A6F9DFX1_9ASCI</name>
<keyword evidence="11" id="KW-0966">Cell projection</keyword>
<dbReference type="Pfam" id="PF18383">
    <property type="entry name" value="IFT81_CH"/>
    <property type="match status" value="1"/>
</dbReference>
<dbReference type="FunFam" id="1.10.418.70:FF:000001">
    <property type="entry name" value="Intraflagellar transport protein 81 homolog"/>
    <property type="match status" value="1"/>
</dbReference>
<reference evidence="19" key="1">
    <citation type="submission" date="2020-04" db="EMBL/GenBank/DDBJ databases">
        <authorList>
            <person name="Neveu A P."/>
        </authorList>
    </citation>
    <scope>NUCLEOTIDE SEQUENCE</scope>
    <source>
        <tissue evidence="19">Whole embryo</tissue>
    </source>
</reference>
<feature type="compositionally biased region" description="Polar residues" evidence="17">
    <location>
        <begin position="663"/>
        <end position="673"/>
    </location>
</feature>
<organism evidence="19">
    <name type="scientific">Phallusia mammillata</name>
    <dbReference type="NCBI Taxonomy" id="59560"/>
    <lineage>
        <taxon>Eukaryota</taxon>
        <taxon>Metazoa</taxon>
        <taxon>Chordata</taxon>
        <taxon>Tunicata</taxon>
        <taxon>Ascidiacea</taxon>
        <taxon>Phlebobranchia</taxon>
        <taxon>Ascidiidae</taxon>
        <taxon>Phallusia</taxon>
    </lineage>
</organism>
<accession>A0A6F9DFX1</accession>
<feature type="coiled-coil region" evidence="16">
    <location>
        <begin position="536"/>
        <end position="563"/>
    </location>
</feature>
<evidence type="ECO:0000256" key="2">
    <source>
        <dbReference type="ARBA" id="ARBA00022490"/>
    </source>
</evidence>